<sequence>MLQEPFQHLRTITYCITIHFRFWKGLIWWIRHPRIPMDNIASWNIQGLNWSNKQEDVKIFLHDKKMGLVGLLETKIKEHNVQKVASKMFPNWKPSAYQTRLIRSSDQLIHCKVTQLSSNKTFYLSVIYGINHESQRQNLWNDLKDIAQNMDEAWCLMGDFNALRFKDDRIGGMRSKTMSFGNWHHS</sequence>
<dbReference type="AlphaFoldDB" id="A0A9Q1GP52"/>
<dbReference type="InterPro" id="IPR036691">
    <property type="entry name" value="Endo/exonu/phosph_ase_sf"/>
</dbReference>
<gene>
    <name evidence="2" type="ORF">Cgig2_002912</name>
</gene>
<name>A0A9Q1GP52_9CARY</name>
<dbReference type="Gene3D" id="3.60.10.10">
    <property type="entry name" value="Endonuclease/exonuclease/phosphatase"/>
    <property type="match status" value="1"/>
</dbReference>
<organism evidence="2 3">
    <name type="scientific">Carnegiea gigantea</name>
    <dbReference type="NCBI Taxonomy" id="171969"/>
    <lineage>
        <taxon>Eukaryota</taxon>
        <taxon>Viridiplantae</taxon>
        <taxon>Streptophyta</taxon>
        <taxon>Embryophyta</taxon>
        <taxon>Tracheophyta</taxon>
        <taxon>Spermatophyta</taxon>
        <taxon>Magnoliopsida</taxon>
        <taxon>eudicotyledons</taxon>
        <taxon>Gunneridae</taxon>
        <taxon>Pentapetalae</taxon>
        <taxon>Caryophyllales</taxon>
        <taxon>Cactineae</taxon>
        <taxon>Cactaceae</taxon>
        <taxon>Cactoideae</taxon>
        <taxon>Echinocereeae</taxon>
        <taxon>Carnegiea</taxon>
    </lineage>
</organism>
<reference evidence="2" key="1">
    <citation type="submission" date="2022-04" db="EMBL/GenBank/DDBJ databases">
        <title>Carnegiea gigantea Genome sequencing and assembly v2.</title>
        <authorList>
            <person name="Copetti D."/>
            <person name="Sanderson M.J."/>
            <person name="Burquez A."/>
            <person name="Wojciechowski M.F."/>
        </authorList>
    </citation>
    <scope>NUCLEOTIDE SEQUENCE</scope>
    <source>
        <strain evidence="2">SGP5-SGP5p</strain>
        <tissue evidence="2">Aerial part</tissue>
    </source>
</reference>
<keyword evidence="3" id="KW-1185">Reference proteome</keyword>
<evidence type="ECO:0000313" key="3">
    <source>
        <dbReference type="Proteomes" id="UP001153076"/>
    </source>
</evidence>
<evidence type="ECO:0000259" key="1">
    <source>
        <dbReference type="Pfam" id="PF03372"/>
    </source>
</evidence>
<dbReference type="PANTHER" id="PTHR35218">
    <property type="entry name" value="RNASE H DOMAIN-CONTAINING PROTEIN"/>
    <property type="match status" value="1"/>
</dbReference>
<feature type="domain" description="Endonuclease/exonuclease/phosphatase" evidence="1">
    <location>
        <begin position="41"/>
        <end position="167"/>
    </location>
</feature>
<comment type="caution">
    <text evidence="2">The sequence shown here is derived from an EMBL/GenBank/DDBJ whole genome shotgun (WGS) entry which is preliminary data.</text>
</comment>
<dbReference type="EMBL" id="JAKOGI010001936">
    <property type="protein sequence ID" value="KAJ8423583.1"/>
    <property type="molecule type" value="Genomic_DNA"/>
</dbReference>
<dbReference type="GO" id="GO:0003824">
    <property type="term" value="F:catalytic activity"/>
    <property type="evidence" value="ECO:0007669"/>
    <property type="project" value="InterPro"/>
</dbReference>
<evidence type="ECO:0000313" key="2">
    <source>
        <dbReference type="EMBL" id="KAJ8423583.1"/>
    </source>
</evidence>
<dbReference type="Pfam" id="PF03372">
    <property type="entry name" value="Exo_endo_phos"/>
    <property type="match status" value="1"/>
</dbReference>
<proteinExistence type="predicted"/>
<dbReference type="SUPFAM" id="SSF56219">
    <property type="entry name" value="DNase I-like"/>
    <property type="match status" value="1"/>
</dbReference>
<protein>
    <recommendedName>
        <fullName evidence="1">Endonuclease/exonuclease/phosphatase domain-containing protein</fullName>
    </recommendedName>
</protein>
<dbReference type="OrthoDB" id="1742140at2759"/>
<dbReference type="Proteomes" id="UP001153076">
    <property type="component" value="Unassembled WGS sequence"/>
</dbReference>
<dbReference type="PANTHER" id="PTHR35218:SF9">
    <property type="entry name" value="ENDONUCLEASE_EXONUCLEASE_PHOSPHATASE DOMAIN-CONTAINING PROTEIN"/>
    <property type="match status" value="1"/>
</dbReference>
<dbReference type="InterPro" id="IPR005135">
    <property type="entry name" value="Endo/exonuclease/phosphatase"/>
</dbReference>
<accession>A0A9Q1GP52</accession>